<evidence type="ECO:0000256" key="5">
    <source>
        <dbReference type="ARBA" id="ARBA00022750"/>
    </source>
</evidence>
<evidence type="ECO:0000313" key="10">
    <source>
        <dbReference type="EMBL" id="KAG6484652.1"/>
    </source>
</evidence>
<dbReference type="CDD" id="cd01647">
    <property type="entry name" value="RT_LTR"/>
    <property type="match status" value="1"/>
</dbReference>
<feature type="domain" description="Reverse transcriptase" evidence="9">
    <location>
        <begin position="1"/>
        <end position="104"/>
    </location>
</feature>
<evidence type="ECO:0000256" key="6">
    <source>
        <dbReference type="ARBA" id="ARBA00022759"/>
    </source>
</evidence>
<dbReference type="InterPro" id="IPR051320">
    <property type="entry name" value="Viral_Replic_Matur_Polypro"/>
</dbReference>
<dbReference type="GO" id="GO:0003676">
    <property type="term" value="F:nucleic acid binding"/>
    <property type="evidence" value="ECO:0007669"/>
    <property type="project" value="InterPro"/>
</dbReference>
<dbReference type="EMBL" id="JACMSC010000015">
    <property type="protein sequence ID" value="KAG6484652.1"/>
    <property type="molecule type" value="Genomic_DNA"/>
</dbReference>
<dbReference type="GO" id="GO:0003964">
    <property type="term" value="F:RNA-directed DNA polymerase activity"/>
    <property type="evidence" value="ECO:0007669"/>
    <property type="project" value="UniProtKB-KW"/>
</dbReference>
<evidence type="ECO:0000256" key="4">
    <source>
        <dbReference type="ARBA" id="ARBA00022722"/>
    </source>
</evidence>
<dbReference type="Pfam" id="PF17917">
    <property type="entry name" value="RT_RNaseH"/>
    <property type="match status" value="1"/>
</dbReference>
<keyword evidence="4" id="KW-0540">Nuclease</keyword>
<dbReference type="GO" id="GO:0004519">
    <property type="term" value="F:endonuclease activity"/>
    <property type="evidence" value="ECO:0007669"/>
    <property type="project" value="UniProtKB-KW"/>
</dbReference>
<evidence type="ECO:0000256" key="7">
    <source>
        <dbReference type="ARBA" id="ARBA00022801"/>
    </source>
</evidence>
<evidence type="ECO:0000256" key="3">
    <source>
        <dbReference type="ARBA" id="ARBA00022695"/>
    </source>
</evidence>
<dbReference type="Gene3D" id="3.30.70.270">
    <property type="match status" value="2"/>
</dbReference>
<keyword evidence="7" id="KW-0378">Hydrolase</keyword>
<dbReference type="InterPro" id="IPR043128">
    <property type="entry name" value="Rev_trsase/Diguanyl_cyclase"/>
</dbReference>
<dbReference type="InterPro" id="IPR036397">
    <property type="entry name" value="RNaseH_sf"/>
</dbReference>
<dbReference type="Pfam" id="PF00078">
    <property type="entry name" value="RVT_1"/>
    <property type="match status" value="1"/>
</dbReference>
<dbReference type="PANTHER" id="PTHR33064:SF37">
    <property type="entry name" value="RIBONUCLEASE H"/>
    <property type="match status" value="1"/>
</dbReference>
<keyword evidence="2" id="KW-0808">Transferase</keyword>
<dbReference type="GO" id="GO:0006508">
    <property type="term" value="P:proteolysis"/>
    <property type="evidence" value="ECO:0007669"/>
    <property type="project" value="UniProtKB-KW"/>
</dbReference>
<comment type="caution">
    <text evidence="10">The sequence shown here is derived from an EMBL/GenBank/DDBJ whole genome shotgun (WGS) entry which is preliminary data.</text>
</comment>
<organism evidence="10 11">
    <name type="scientific">Zingiber officinale</name>
    <name type="common">Ginger</name>
    <name type="synonym">Amomum zingiber</name>
    <dbReference type="NCBI Taxonomy" id="94328"/>
    <lineage>
        <taxon>Eukaryota</taxon>
        <taxon>Viridiplantae</taxon>
        <taxon>Streptophyta</taxon>
        <taxon>Embryophyta</taxon>
        <taxon>Tracheophyta</taxon>
        <taxon>Spermatophyta</taxon>
        <taxon>Magnoliopsida</taxon>
        <taxon>Liliopsida</taxon>
        <taxon>Zingiberales</taxon>
        <taxon>Zingiberaceae</taxon>
        <taxon>Zingiber</taxon>
    </lineage>
</organism>
<keyword evidence="11" id="KW-1185">Reference proteome</keyword>
<proteinExistence type="predicted"/>
<dbReference type="PROSITE" id="PS50878">
    <property type="entry name" value="RT_POL"/>
    <property type="match status" value="1"/>
</dbReference>
<evidence type="ECO:0000313" key="11">
    <source>
        <dbReference type="Proteomes" id="UP000734854"/>
    </source>
</evidence>
<dbReference type="Proteomes" id="UP000734854">
    <property type="component" value="Unassembled WGS sequence"/>
</dbReference>
<keyword evidence="5" id="KW-0064">Aspartyl protease</keyword>
<keyword evidence="3" id="KW-0548">Nucleotidyltransferase</keyword>
<evidence type="ECO:0000256" key="8">
    <source>
        <dbReference type="ARBA" id="ARBA00022918"/>
    </source>
</evidence>
<dbReference type="SUPFAM" id="SSF56672">
    <property type="entry name" value="DNA/RNA polymerases"/>
    <property type="match status" value="1"/>
</dbReference>
<dbReference type="GO" id="GO:0004190">
    <property type="term" value="F:aspartic-type endopeptidase activity"/>
    <property type="evidence" value="ECO:0007669"/>
    <property type="project" value="UniProtKB-KW"/>
</dbReference>
<keyword evidence="6" id="KW-0255">Endonuclease</keyword>
<sequence>MMAKESIPWIAFLVPQGLFEWLVMSFGLKNAPAVFQRKMDNSFKGCEKFLVVYIDDILVFSEDEEQHCAHLNIVLEICQKEGLVLSQTKMKIAQPEMEFLGVVVGNRKIRLQQHIIKKVIDFDEKTLLTLKSLRSFLGILNYARSHIPNLRKILGPLYSKTSPHGDRRFKESDWAIIRQIKSLVQSLSDLELPPNHAYVIIETEGSMEGWGGVCKWKEKQYDPRNTEKICAYASGKFSTVKSTIDAEIYACMEALTAMKIHYLDRKEITLRTECHAIIKFFNKSVNNKPSRVRWINFTDYITGTGVDIKFEHISGANNELADALSRLVHHITNKASLSDDQRHFLKQVDESMDETQGADDTVKGVLGKTIIALMAKVTFEKS</sequence>
<keyword evidence="1" id="KW-0645">Protease</keyword>
<keyword evidence="8" id="KW-0695">RNA-directed DNA polymerase</keyword>
<evidence type="ECO:0000256" key="2">
    <source>
        <dbReference type="ARBA" id="ARBA00022679"/>
    </source>
</evidence>
<dbReference type="AlphaFoldDB" id="A0A8J5KCR9"/>
<evidence type="ECO:0000256" key="1">
    <source>
        <dbReference type="ARBA" id="ARBA00022670"/>
    </source>
</evidence>
<reference evidence="10 11" key="1">
    <citation type="submission" date="2020-08" db="EMBL/GenBank/DDBJ databases">
        <title>Plant Genome Project.</title>
        <authorList>
            <person name="Zhang R.-G."/>
        </authorList>
    </citation>
    <scope>NUCLEOTIDE SEQUENCE [LARGE SCALE GENOMIC DNA]</scope>
    <source>
        <tissue evidence="10">Rhizome</tissue>
    </source>
</reference>
<dbReference type="PANTHER" id="PTHR33064">
    <property type="entry name" value="POL PROTEIN"/>
    <property type="match status" value="1"/>
</dbReference>
<accession>A0A8J5KCR9</accession>
<protein>
    <recommendedName>
        <fullName evidence="9">Reverse transcriptase domain-containing protein</fullName>
    </recommendedName>
</protein>
<dbReference type="InterPro" id="IPR043502">
    <property type="entry name" value="DNA/RNA_pol_sf"/>
</dbReference>
<dbReference type="Gene3D" id="3.30.420.10">
    <property type="entry name" value="Ribonuclease H-like superfamily/Ribonuclease H"/>
    <property type="match status" value="1"/>
</dbReference>
<name>A0A8J5KCR9_ZINOF</name>
<dbReference type="InterPro" id="IPR000477">
    <property type="entry name" value="RT_dom"/>
</dbReference>
<dbReference type="InterPro" id="IPR041373">
    <property type="entry name" value="RT_RNaseH"/>
</dbReference>
<dbReference type="FunFam" id="3.30.70.270:FF:000003">
    <property type="entry name" value="Transposon Ty3-G Gag-Pol polyprotein"/>
    <property type="match status" value="1"/>
</dbReference>
<gene>
    <name evidence="10" type="ORF">ZIOFF_053173</name>
</gene>
<evidence type="ECO:0000259" key="9">
    <source>
        <dbReference type="PROSITE" id="PS50878"/>
    </source>
</evidence>